<evidence type="ECO:0000313" key="2">
    <source>
        <dbReference type="Proteomes" id="UP000319728"/>
    </source>
</evidence>
<organism evidence="1 2">
    <name type="scientific">Micromonospora sagamiensis</name>
    <dbReference type="NCBI Taxonomy" id="47875"/>
    <lineage>
        <taxon>Bacteria</taxon>
        <taxon>Bacillati</taxon>
        <taxon>Actinomycetota</taxon>
        <taxon>Actinomycetes</taxon>
        <taxon>Micromonosporales</taxon>
        <taxon>Micromonosporaceae</taxon>
        <taxon>Micromonospora</taxon>
    </lineage>
</organism>
<name>A0A562WAV4_9ACTN</name>
<reference evidence="1 2" key="1">
    <citation type="submission" date="2019-07" db="EMBL/GenBank/DDBJ databases">
        <title>R&amp;d 2014.</title>
        <authorList>
            <person name="Klenk H.-P."/>
        </authorList>
    </citation>
    <scope>NUCLEOTIDE SEQUENCE [LARGE SCALE GENOMIC DNA]</scope>
    <source>
        <strain evidence="1 2">DSM 43912</strain>
    </source>
</reference>
<protein>
    <submittedName>
        <fullName evidence="1">Uncharacterized protein</fullName>
    </submittedName>
</protein>
<dbReference type="AlphaFoldDB" id="A0A562WAV4"/>
<gene>
    <name evidence="1" type="ORF">JD81_00735</name>
</gene>
<sequence length="159" mass="17492">MMPGVVLIRKPRVDPAHAAAPTAAKPELIVHPDGTWEIRSESVDYPVSYCSGTSHGPKLLTSTTLEFGGQQTCDNSDDWPHRIKIRLESTCPDFWCIIFQPEGALDTNWVTGRVATKTGGLGCDNSDRRKYRLVIEVYARGVYLDTVVGTNEPVLSCSL</sequence>
<comment type="caution">
    <text evidence="1">The sequence shown here is derived from an EMBL/GenBank/DDBJ whole genome shotgun (WGS) entry which is preliminary data.</text>
</comment>
<proteinExistence type="predicted"/>
<accession>A0A562WAV4</accession>
<evidence type="ECO:0000313" key="1">
    <source>
        <dbReference type="EMBL" id="TWJ27248.1"/>
    </source>
</evidence>
<dbReference type="Proteomes" id="UP000319728">
    <property type="component" value="Unassembled WGS sequence"/>
</dbReference>
<dbReference type="EMBL" id="VLLP01000001">
    <property type="protein sequence ID" value="TWJ27248.1"/>
    <property type="molecule type" value="Genomic_DNA"/>
</dbReference>
<keyword evidence="2" id="KW-1185">Reference proteome</keyword>